<reference evidence="2" key="3">
    <citation type="submission" date="2015-06" db="UniProtKB">
        <authorList>
            <consortium name="EnsemblMetazoa"/>
        </authorList>
    </citation>
    <scope>IDENTIFICATION</scope>
</reference>
<dbReference type="GeneID" id="20204784"/>
<dbReference type="RefSeq" id="XP_009018840.1">
    <property type="nucleotide sequence ID" value="XM_009020592.1"/>
</dbReference>
<reference evidence="1 3" key="2">
    <citation type="journal article" date="2013" name="Nature">
        <title>Insights into bilaterian evolution from three spiralian genomes.</title>
        <authorList>
            <person name="Simakov O."/>
            <person name="Marletaz F."/>
            <person name="Cho S.J."/>
            <person name="Edsinger-Gonzales E."/>
            <person name="Havlak P."/>
            <person name="Hellsten U."/>
            <person name="Kuo D.H."/>
            <person name="Larsson T."/>
            <person name="Lv J."/>
            <person name="Arendt D."/>
            <person name="Savage R."/>
            <person name="Osoegawa K."/>
            <person name="de Jong P."/>
            <person name="Grimwood J."/>
            <person name="Chapman J.A."/>
            <person name="Shapiro H."/>
            <person name="Aerts A."/>
            <person name="Otillar R.P."/>
            <person name="Terry A.Y."/>
            <person name="Boore J.L."/>
            <person name="Grigoriev I.V."/>
            <person name="Lindberg D.R."/>
            <person name="Seaver E.C."/>
            <person name="Weisblat D.A."/>
            <person name="Putnam N.H."/>
            <person name="Rokhsar D.S."/>
        </authorList>
    </citation>
    <scope>NUCLEOTIDE SEQUENCE</scope>
</reference>
<dbReference type="KEGG" id="hro:HELRODRAFT_174040"/>
<dbReference type="EMBL" id="KB096676">
    <property type="protein sequence ID" value="ESO03147.1"/>
    <property type="molecule type" value="Genomic_DNA"/>
</dbReference>
<accession>T1F7I5</accession>
<dbReference type="AlphaFoldDB" id="T1F7I5"/>
<evidence type="ECO:0000313" key="2">
    <source>
        <dbReference type="EnsemblMetazoa" id="HelroP174040"/>
    </source>
</evidence>
<name>T1F7I5_HELRO</name>
<dbReference type="InParanoid" id="T1F7I5"/>
<dbReference type="CTD" id="20204784"/>
<dbReference type="Gene3D" id="2.60.120.260">
    <property type="entry name" value="Galactose-binding domain-like"/>
    <property type="match status" value="1"/>
</dbReference>
<evidence type="ECO:0008006" key="4">
    <source>
        <dbReference type="Google" id="ProtNLM"/>
    </source>
</evidence>
<dbReference type="EnsemblMetazoa" id="HelroT174040">
    <property type="protein sequence ID" value="HelroP174040"/>
    <property type="gene ID" value="HelroG174040"/>
</dbReference>
<keyword evidence="3" id="KW-1185">Reference proteome</keyword>
<dbReference type="EMBL" id="AMQM01004796">
    <property type="status" value="NOT_ANNOTATED_CDS"/>
    <property type="molecule type" value="Genomic_DNA"/>
</dbReference>
<evidence type="ECO:0000313" key="1">
    <source>
        <dbReference type="EMBL" id="ESO03147.1"/>
    </source>
</evidence>
<protein>
    <recommendedName>
        <fullName evidence="4">Apple domain-containing protein</fullName>
    </recommendedName>
</protein>
<proteinExistence type="predicted"/>
<sequence length="272" mass="31248">MSNFSKINKLKRNMKKLNNVESSVEFLKCCVNNSLKFMFAILVIIFFNGNDFCFGKCFEKRLDCQLADKCCCDGPSRQAAFKNTPSIQAFLSCSWMCSNNEQCLAFNFNNVSATCDLFFNSLNCFQFIIGCVHLQSTSPRVLTVNADDQIDSLYLDGVPQERMPNWDFYYSDDWISIPFNVKVIAVRVSNFAGAGSFEAYSDDGFIRTDTTWKCFPTTPALDSNNNNWYDVHYDDSNWLPAINQEPGYQFKGALKIWSRNFLLAYCRKFFCI</sequence>
<organism evidence="2 3">
    <name type="scientific">Helobdella robusta</name>
    <name type="common">Californian leech</name>
    <dbReference type="NCBI Taxonomy" id="6412"/>
    <lineage>
        <taxon>Eukaryota</taxon>
        <taxon>Metazoa</taxon>
        <taxon>Spiralia</taxon>
        <taxon>Lophotrochozoa</taxon>
        <taxon>Annelida</taxon>
        <taxon>Clitellata</taxon>
        <taxon>Hirudinea</taxon>
        <taxon>Rhynchobdellida</taxon>
        <taxon>Glossiphoniidae</taxon>
        <taxon>Helobdella</taxon>
    </lineage>
</organism>
<reference evidence="3" key="1">
    <citation type="submission" date="2012-12" db="EMBL/GenBank/DDBJ databases">
        <authorList>
            <person name="Hellsten U."/>
            <person name="Grimwood J."/>
            <person name="Chapman J.A."/>
            <person name="Shapiro H."/>
            <person name="Aerts A."/>
            <person name="Otillar R.P."/>
            <person name="Terry A.Y."/>
            <person name="Boore J.L."/>
            <person name="Simakov O."/>
            <person name="Marletaz F."/>
            <person name="Cho S.-J."/>
            <person name="Edsinger-Gonzales E."/>
            <person name="Havlak P."/>
            <person name="Kuo D.-H."/>
            <person name="Larsson T."/>
            <person name="Lv J."/>
            <person name="Arendt D."/>
            <person name="Savage R."/>
            <person name="Osoegawa K."/>
            <person name="de Jong P."/>
            <person name="Lindberg D.R."/>
            <person name="Seaver E.C."/>
            <person name="Weisblat D.A."/>
            <person name="Putnam N.H."/>
            <person name="Grigoriev I.V."/>
            <person name="Rokhsar D.S."/>
        </authorList>
    </citation>
    <scope>NUCLEOTIDE SEQUENCE</scope>
</reference>
<gene>
    <name evidence="2" type="primary">20204784</name>
    <name evidence="1" type="ORF">HELRODRAFT_174040</name>
</gene>
<evidence type="ECO:0000313" key="3">
    <source>
        <dbReference type="Proteomes" id="UP000015101"/>
    </source>
</evidence>
<dbReference type="Proteomes" id="UP000015101">
    <property type="component" value="Unassembled WGS sequence"/>
</dbReference>
<dbReference type="HOGENOM" id="CLU_1134617_0_0_1"/>